<evidence type="ECO:0000256" key="8">
    <source>
        <dbReference type="ARBA" id="ARBA00023229"/>
    </source>
</evidence>
<evidence type="ECO:0000256" key="6">
    <source>
        <dbReference type="ARBA" id="ARBA00022777"/>
    </source>
</evidence>
<evidence type="ECO:0000256" key="3">
    <source>
        <dbReference type="ARBA" id="ARBA00017473"/>
    </source>
</evidence>
<feature type="binding site" evidence="10">
    <location>
        <begin position="92"/>
        <end position="102"/>
    </location>
    <ligand>
        <name>ATP</name>
        <dbReference type="ChEBI" id="CHEBI:30616"/>
    </ligand>
</feature>
<comment type="catalytic activity">
    <reaction evidence="10">
        <text>4-CDP-2-C-methyl-D-erythritol + ATP = 4-CDP-2-C-methyl-D-erythritol 2-phosphate + ADP + H(+)</text>
        <dbReference type="Rhea" id="RHEA:18437"/>
        <dbReference type="ChEBI" id="CHEBI:15378"/>
        <dbReference type="ChEBI" id="CHEBI:30616"/>
        <dbReference type="ChEBI" id="CHEBI:57823"/>
        <dbReference type="ChEBI" id="CHEBI:57919"/>
        <dbReference type="ChEBI" id="CHEBI:456216"/>
        <dbReference type="EC" id="2.7.1.148"/>
    </reaction>
</comment>
<dbReference type="InterPro" id="IPR004424">
    <property type="entry name" value="IspE"/>
</dbReference>
<feature type="active site" evidence="10">
    <location>
        <position position="134"/>
    </location>
</feature>
<evidence type="ECO:0000256" key="4">
    <source>
        <dbReference type="ARBA" id="ARBA00022679"/>
    </source>
</evidence>
<feature type="domain" description="GHMP kinase N-terminal" evidence="11">
    <location>
        <begin position="65"/>
        <end position="141"/>
    </location>
</feature>
<dbReference type="GO" id="GO:0019288">
    <property type="term" value="P:isopentenyl diphosphate biosynthetic process, methylerythritol 4-phosphate pathway"/>
    <property type="evidence" value="ECO:0007669"/>
    <property type="project" value="UniProtKB-UniRule"/>
</dbReference>
<evidence type="ECO:0000256" key="7">
    <source>
        <dbReference type="ARBA" id="ARBA00022840"/>
    </source>
</evidence>
<accession>A0A090BVC3</accession>
<dbReference type="SUPFAM" id="SSF54211">
    <property type="entry name" value="Ribosomal protein S5 domain 2-like"/>
    <property type="match status" value="1"/>
</dbReference>
<sequence length="278" mass="30865">MFSCLAPAKLNLFLHITSRREDGYHCLQTVFQFLDYHDVLYFDVRRDGQLRYPVFAQPWPIEQDLIFRAAQLLQQYSGTSLGADIYVDKKIPVGGGLGGGSSNAATTLLALNQLWQLHLSKEILTQIGLSLGADVPIFLYGHTAWAEGIGEKLTALELDEPWYLVIYPGCSVSTREIFTDPALTRDTLPIKISTFLAGQTTNVCEPIVRSRYPAVDQAMKWLDQYRPSRLTGTGSCLFARFEQPAEAQAVLANLPEIGYGFVAQGRNVSPALKCFAEP</sequence>
<dbReference type="PANTHER" id="PTHR43527">
    <property type="entry name" value="4-DIPHOSPHOCYTIDYL-2-C-METHYL-D-ERYTHRITOL KINASE, CHLOROPLASTIC"/>
    <property type="match status" value="1"/>
</dbReference>
<reference evidence="13 14" key="1">
    <citation type="journal article" date="2014" name="ISME J.">
        <title>Ecophysiology of Thioploca ingrica as revealed by the complete genome sequence supplemented with proteomic evidence.</title>
        <authorList>
            <person name="Kojima H."/>
            <person name="Ogura Y."/>
            <person name="Yamamoto N."/>
            <person name="Togashi T."/>
            <person name="Mori H."/>
            <person name="Watanabe T."/>
            <person name="Nemoto F."/>
            <person name="Kurokawa K."/>
            <person name="Hayashi T."/>
            <person name="Fukui M."/>
        </authorList>
    </citation>
    <scope>NUCLEOTIDE SEQUENCE [LARGE SCALE GENOMIC DNA]</scope>
</reference>
<keyword evidence="14" id="KW-1185">Reference proteome</keyword>
<evidence type="ECO:0000313" key="14">
    <source>
        <dbReference type="Proteomes" id="UP000031623"/>
    </source>
</evidence>
<feature type="active site" evidence="10">
    <location>
        <position position="9"/>
    </location>
</feature>
<dbReference type="Pfam" id="PF00288">
    <property type="entry name" value="GHMP_kinases_N"/>
    <property type="match status" value="1"/>
</dbReference>
<dbReference type="NCBIfam" id="TIGR00154">
    <property type="entry name" value="ispE"/>
    <property type="match status" value="1"/>
</dbReference>
<evidence type="ECO:0000256" key="1">
    <source>
        <dbReference type="ARBA" id="ARBA00009684"/>
    </source>
</evidence>
<evidence type="ECO:0000256" key="10">
    <source>
        <dbReference type="HAMAP-Rule" id="MF_00061"/>
    </source>
</evidence>
<keyword evidence="7 10" id="KW-0067">ATP-binding</keyword>
<protein>
    <recommendedName>
        <fullName evidence="3 10">4-diphosphocytidyl-2-C-methyl-D-erythritol kinase</fullName>
        <shortName evidence="10">CMK</shortName>
        <ecNumber evidence="2 10">2.7.1.148</ecNumber>
    </recommendedName>
    <alternativeName>
        <fullName evidence="9 10">4-(cytidine-5'-diphospho)-2-C-methyl-D-erythritol kinase</fullName>
    </alternativeName>
</protein>
<dbReference type="InterPro" id="IPR020568">
    <property type="entry name" value="Ribosomal_Su5_D2-typ_SF"/>
</dbReference>
<evidence type="ECO:0000313" key="13">
    <source>
        <dbReference type="EMBL" id="BAP56606.1"/>
    </source>
</evidence>
<evidence type="ECO:0000256" key="9">
    <source>
        <dbReference type="ARBA" id="ARBA00032554"/>
    </source>
</evidence>
<dbReference type="KEGG" id="tig:THII_2309"/>
<dbReference type="PIRSF" id="PIRSF010376">
    <property type="entry name" value="IspE"/>
    <property type="match status" value="1"/>
</dbReference>
<dbReference type="GO" id="GO:0016114">
    <property type="term" value="P:terpenoid biosynthetic process"/>
    <property type="evidence" value="ECO:0007669"/>
    <property type="project" value="UniProtKB-UniRule"/>
</dbReference>
<dbReference type="AlphaFoldDB" id="A0A090BVC3"/>
<keyword evidence="4 10" id="KW-0808">Transferase</keyword>
<dbReference type="EC" id="2.7.1.148" evidence="2 10"/>
<evidence type="ECO:0000256" key="5">
    <source>
        <dbReference type="ARBA" id="ARBA00022741"/>
    </source>
</evidence>
<keyword evidence="8 10" id="KW-0414">Isoprene biosynthesis</keyword>
<comment type="function">
    <text evidence="10">Catalyzes the phosphorylation of the position 2 hydroxy group of 4-diphosphocytidyl-2C-methyl-D-erythritol.</text>
</comment>
<dbReference type="UniPathway" id="UPA00056">
    <property type="reaction ID" value="UER00094"/>
</dbReference>
<dbReference type="STRING" id="40754.THII_2309"/>
<evidence type="ECO:0000259" key="11">
    <source>
        <dbReference type="Pfam" id="PF00288"/>
    </source>
</evidence>
<evidence type="ECO:0000259" key="12">
    <source>
        <dbReference type="Pfam" id="PF08544"/>
    </source>
</evidence>
<dbReference type="SUPFAM" id="SSF55060">
    <property type="entry name" value="GHMP Kinase, C-terminal domain"/>
    <property type="match status" value="1"/>
</dbReference>
<dbReference type="HAMAP" id="MF_00061">
    <property type="entry name" value="IspE"/>
    <property type="match status" value="1"/>
</dbReference>
<proteinExistence type="inferred from homology"/>
<dbReference type="Gene3D" id="3.30.70.890">
    <property type="entry name" value="GHMP kinase, C-terminal domain"/>
    <property type="match status" value="1"/>
</dbReference>
<gene>
    <name evidence="10" type="primary">ispE</name>
    <name evidence="13" type="ORF">THII_2309</name>
</gene>
<dbReference type="Pfam" id="PF08544">
    <property type="entry name" value="GHMP_kinases_C"/>
    <property type="match status" value="1"/>
</dbReference>
<dbReference type="InterPro" id="IPR013750">
    <property type="entry name" value="GHMP_kinase_C_dom"/>
</dbReference>
<dbReference type="Proteomes" id="UP000031623">
    <property type="component" value="Chromosome"/>
</dbReference>
<dbReference type="HOGENOM" id="CLU_053057_3_0_6"/>
<feature type="domain" description="GHMP kinase C-terminal" evidence="12">
    <location>
        <begin position="201"/>
        <end position="258"/>
    </location>
</feature>
<dbReference type="EMBL" id="AP014633">
    <property type="protein sequence ID" value="BAP56606.1"/>
    <property type="molecule type" value="Genomic_DNA"/>
</dbReference>
<name>A0A090BVC3_9GAMM</name>
<dbReference type="OrthoDB" id="9809438at2"/>
<dbReference type="Gene3D" id="3.30.230.10">
    <property type="match status" value="1"/>
</dbReference>
<keyword evidence="5 10" id="KW-0547">Nucleotide-binding</keyword>
<dbReference type="GO" id="GO:0050515">
    <property type="term" value="F:4-(cytidine 5'-diphospho)-2-C-methyl-D-erythritol kinase activity"/>
    <property type="evidence" value="ECO:0007669"/>
    <property type="project" value="UniProtKB-UniRule"/>
</dbReference>
<comment type="pathway">
    <text evidence="10">Isoprenoid biosynthesis; isopentenyl diphosphate biosynthesis via DXP pathway; isopentenyl diphosphate from 1-deoxy-D-xylulose 5-phosphate: step 3/6.</text>
</comment>
<dbReference type="InterPro" id="IPR036554">
    <property type="entry name" value="GHMP_kinase_C_sf"/>
</dbReference>
<comment type="similarity">
    <text evidence="1 10">Belongs to the GHMP kinase family. IspE subfamily.</text>
</comment>
<dbReference type="GO" id="GO:0005524">
    <property type="term" value="F:ATP binding"/>
    <property type="evidence" value="ECO:0007669"/>
    <property type="project" value="UniProtKB-UniRule"/>
</dbReference>
<dbReference type="InterPro" id="IPR014721">
    <property type="entry name" value="Ribsml_uS5_D2-typ_fold_subgr"/>
</dbReference>
<evidence type="ECO:0000256" key="2">
    <source>
        <dbReference type="ARBA" id="ARBA00012052"/>
    </source>
</evidence>
<dbReference type="PANTHER" id="PTHR43527:SF2">
    <property type="entry name" value="4-DIPHOSPHOCYTIDYL-2-C-METHYL-D-ERYTHRITOL KINASE, CHLOROPLASTIC"/>
    <property type="match status" value="1"/>
</dbReference>
<organism evidence="13 14">
    <name type="scientific">Thioploca ingrica</name>
    <dbReference type="NCBI Taxonomy" id="40754"/>
    <lineage>
        <taxon>Bacteria</taxon>
        <taxon>Pseudomonadati</taxon>
        <taxon>Pseudomonadota</taxon>
        <taxon>Gammaproteobacteria</taxon>
        <taxon>Thiotrichales</taxon>
        <taxon>Thiotrichaceae</taxon>
        <taxon>Thioploca</taxon>
    </lineage>
</organism>
<keyword evidence="6 10" id="KW-0418">Kinase</keyword>
<dbReference type="InterPro" id="IPR006204">
    <property type="entry name" value="GHMP_kinase_N_dom"/>
</dbReference>